<feature type="non-terminal residue" evidence="2">
    <location>
        <position position="1"/>
    </location>
</feature>
<organism evidence="2">
    <name type="scientific">Arion vulgaris</name>
    <dbReference type="NCBI Taxonomy" id="1028688"/>
    <lineage>
        <taxon>Eukaryota</taxon>
        <taxon>Metazoa</taxon>
        <taxon>Spiralia</taxon>
        <taxon>Lophotrochozoa</taxon>
        <taxon>Mollusca</taxon>
        <taxon>Gastropoda</taxon>
        <taxon>Heterobranchia</taxon>
        <taxon>Euthyneura</taxon>
        <taxon>Panpulmonata</taxon>
        <taxon>Eupulmonata</taxon>
        <taxon>Stylommatophora</taxon>
        <taxon>Helicina</taxon>
        <taxon>Arionoidea</taxon>
        <taxon>Arionidae</taxon>
        <taxon>Arion</taxon>
    </lineage>
</organism>
<evidence type="ECO:0000259" key="1">
    <source>
        <dbReference type="Pfam" id="PF09104"/>
    </source>
</evidence>
<feature type="non-terminal residue" evidence="2">
    <location>
        <position position="130"/>
    </location>
</feature>
<dbReference type="InterPro" id="IPR012340">
    <property type="entry name" value="NA-bd_OB-fold"/>
</dbReference>
<accession>A0A0B6Z0Y0</accession>
<protein>
    <recommendedName>
        <fullName evidence="1">BRCA2 OB3 domain-containing protein</fullName>
    </recommendedName>
</protein>
<dbReference type="Pfam" id="PF09104">
    <property type="entry name" value="BRCA-2_OB3"/>
    <property type="match status" value="1"/>
</dbReference>
<evidence type="ECO:0000313" key="2">
    <source>
        <dbReference type="EMBL" id="CEK62047.1"/>
    </source>
</evidence>
<reference evidence="2" key="1">
    <citation type="submission" date="2014-12" db="EMBL/GenBank/DDBJ databases">
        <title>Insight into the proteome of Arion vulgaris.</title>
        <authorList>
            <person name="Aradska J."/>
            <person name="Bulat T."/>
            <person name="Smidak R."/>
            <person name="Sarate P."/>
            <person name="Gangsoo J."/>
            <person name="Sialana F."/>
            <person name="Bilban M."/>
            <person name="Lubec G."/>
        </authorList>
    </citation>
    <scope>NUCLEOTIDE SEQUENCE</scope>
    <source>
        <tissue evidence="2">Skin</tissue>
    </source>
</reference>
<dbReference type="InterPro" id="IPR015188">
    <property type="entry name" value="BRCA2_OB_3"/>
</dbReference>
<dbReference type="EMBL" id="HACG01015182">
    <property type="protein sequence ID" value="CEK62047.1"/>
    <property type="molecule type" value="Transcribed_RNA"/>
</dbReference>
<feature type="domain" description="BRCA2 OB3" evidence="1">
    <location>
        <begin position="22"/>
        <end position="125"/>
    </location>
</feature>
<dbReference type="AlphaFoldDB" id="A0A0B6Z0Y0"/>
<proteinExistence type="predicted"/>
<gene>
    <name evidence="2" type="primary">ORF44033</name>
</gene>
<sequence length="130" mass="14599">NLLDIIFERRQAWTVSELLSDRPFGDEFDFVGVVIQVVAALRASSPMCVFAADKNRDILCIRFWSNSQITYLKPGQCFVASNLMLSRNPQFPGNRSVSVTADTRSDLTSFSTSGHSSRYPDMFSQVYSLS</sequence>
<dbReference type="Gene3D" id="2.40.50.140">
    <property type="entry name" value="Nucleic acid-binding proteins"/>
    <property type="match status" value="1"/>
</dbReference>
<dbReference type="SUPFAM" id="SSF50249">
    <property type="entry name" value="Nucleic acid-binding proteins"/>
    <property type="match status" value="1"/>
</dbReference>
<name>A0A0B6Z0Y0_9EUPU</name>